<evidence type="ECO:0000313" key="2">
    <source>
        <dbReference type="EMBL" id="VAX00789.1"/>
    </source>
</evidence>
<proteinExistence type="predicted"/>
<name>A0A3B1A4X5_9ZZZZ</name>
<organism evidence="2">
    <name type="scientific">hydrothermal vent metagenome</name>
    <dbReference type="NCBI Taxonomy" id="652676"/>
    <lineage>
        <taxon>unclassified sequences</taxon>
        <taxon>metagenomes</taxon>
        <taxon>ecological metagenomes</taxon>
    </lineage>
</organism>
<keyword evidence="1" id="KW-0812">Transmembrane</keyword>
<keyword evidence="1" id="KW-0472">Membrane</keyword>
<accession>A0A3B1A4X5</accession>
<dbReference type="NCBIfam" id="NF033191">
    <property type="entry name" value="JDVT-CTERM"/>
    <property type="match status" value="1"/>
</dbReference>
<evidence type="ECO:0000256" key="1">
    <source>
        <dbReference type="SAM" id="Phobius"/>
    </source>
</evidence>
<dbReference type="AlphaFoldDB" id="A0A3B1A4X5"/>
<keyword evidence="1" id="KW-1133">Transmembrane helix</keyword>
<feature type="transmembrane region" description="Helical" evidence="1">
    <location>
        <begin position="445"/>
        <end position="462"/>
    </location>
</feature>
<gene>
    <name evidence="2" type="ORF">MNBD_GAMMA22-898</name>
</gene>
<sequence>MKIIKVLGMFTLLLALMPSQVFAHTLWKPGSITPPRDPSDGQLKYGPCGGINNQNLLPRGIKPKIFKPGEQISIEWIETINHGGQFVIDYLDSAYLPVINTNEVTFPDSFDDVIVRSKPLLRSELITIPNTECPNCSIRIVQQMWFQKFITPPPEKNPDGTLNYTKYFSCSDIRIESTNNTAPGEIIFTTTQSRINNANNVILNWINPGQLNPDPTSMGFKNVAYRVLILQSNSTINIAPLDGTQYSVNEQIGGNNGPTVVYDGNLETTTIALLANTNSSDQYFKIFTYNVSNLYSNGVESAPTPVVPVQPILNLSMSQGNLNSPVEFDRTNGMITATANVTNATLNESYSYNWSSTNAMLVDQTMNKTDEIFQFDPSALNAGDYNVSLTATSDISGLTSTNKIMAVKIVVPQPVGSTPPPTTPVSNNETASGGCTISSNAKFDPLLLILALFSLGLINFRLRMQK</sequence>
<protein>
    <submittedName>
        <fullName evidence="2">Uncharacterized protein</fullName>
    </submittedName>
</protein>
<dbReference type="EMBL" id="UOFS01000046">
    <property type="protein sequence ID" value="VAX00789.1"/>
    <property type="molecule type" value="Genomic_DNA"/>
</dbReference>
<reference evidence="2" key="1">
    <citation type="submission" date="2018-06" db="EMBL/GenBank/DDBJ databases">
        <authorList>
            <person name="Zhirakovskaya E."/>
        </authorList>
    </citation>
    <scope>NUCLEOTIDE SEQUENCE</scope>
</reference>